<keyword evidence="1" id="KW-0472">Membrane</keyword>
<sequence>MDPVTGKVITKAVMTVATNKKVRNAVIIAAMTPMIIVLMVLSSPFAIFFALRDGGTSTQDVPVMVIMNELKSEFENEIQRELDDPEVDEVHVIYMGSEDNEPIDNCVDVLYIFSTKYNIAGEVSEQVALLSDKQVLNLKSIYYDMNVITTEKEVVTETLTNTTTDDDGNEVTETKSITKIIKIITIDSLTADEAFILYGFNDVQMQVVEEMKKSGLSVFFLEHDMPMLLSAEEITKIRSYLPNDFKLDRGEIVSVAESIVGKVPYFWGGKSLAQGWDSRWGTQMEVTSAGSKSTGTTRPFGLLRLYHVGIC</sequence>
<feature type="transmembrane region" description="Helical" evidence="1">
    <location>
        <begin position="25"/>
        <end position="51"/>
    </location>
</feature>
<reference evidence="2 3" key="1">
    <citation type="submission" date="2017-06" db="EMBL/GenBank/DDBJ databases">
        <authorList>
            <person name="Kim H.J."/>
            <person name="Triplett B.A."/>
        </authorList>
    </citation>
    <scope>NUCLEOTIDE SEQUENCE [LARGE SCALE GENOMIC DNA]</scope>
    <source>
        <strain evidence="2 3">SCA</strain>
    </source>
</reference>
<dbReference type="RefSeq" id="WP_176431559.1">
    <property type="nucleotide sequence ID" value="NZ_FZOJ01000041.1"/>
</dbReference>
<name>A0A239JZK9_9FIRM</name>
<gene>
    <name evidence="2" type="ORF">SAMN05446037_104129</name>
</gene>
<protein>
    <submittedName>
        <fullName evidence="2">Uncharacterized protein</fullName>
    </submittedName>
</protein>
<accession>A0A239JZK9</accession>
<dbReference type="AlphaFoldDB" id="A0A239JZK9"/>
<evidence type="ECO:0000313" key="2">
    <source>
        <dbReference type="EMBL" id="SNT11506.1"/>
    </source>
</evidence>
<keyword evidence="1" id="KW-1133">Transmembrane helix</keyword>
<dbReference type="EMBL" id="FZOJ01000041">
    <property type="protein sequence ID" value="SNT11506.1"/>
    <property type="molecule type" value="Genomic_DNA"/>
</dbReference>
<organism evidence="2 3">
    <name type="scientific">Anaerovirgula multivorans</name>
    <dbReference type="NCBI Taxonomy" id="312168"/>
    <lineage>
        <taxon>Bacteria</taxon>
        <taxon>Bacillati</taxon>
        <taxon>Bacillota</taxon>
        <taxon>Clostridia</taxon>
        <taxon>Peptostreptococcales</taxon>
        <taxon>Natronincolaceae</taxon>
        <taxon>Anaerovirgula</taxon>
    </lineage>
</organism>
<proteinExistence type="predicted"/>
<keyword evidence="1" id="KW-0812">Transmembrane</keyword>
<keyword evidence="3" id="KW-1185">Reference proteome</keyword>
<dbReference type="Proteomes" id="UP000198304">
    <property type="component" value="Unassembled WGS sequence"/>
</dbReference>
<evidence type="ECO:0000256" key="1">
    <source>
        <dbReference type="SAM" id="Phobius"/>
    </source>
</evidence>
<evidence type="ECO:0000313" key="3">
    <source>
        <dbReference type="Proteomes" id="UP000198304"/>
    </source>
</evidence>